<evidence type="ECO:0000313" key="2">
    <source>
        <dbReference type="EMBL" id="MDR7097315.1"/>
    </source>
</evidence>
<keyword evidence="1" id="KW-0472">Membrane</keyword>
<protein>
    <submittedName>
        <fullName evidence="2">Uncharacterized membrane protein YbaN (DUF454 family)</fullName>
    </submittedName>
</protein>
<comment type="caution">
    <text evidence="2">The sequence shown here is derived from an EMBL/GenBank/DDBJ whole genome shotgun (WGS) entry which is preliminary data.</text>
</comment>
<keyword evidence="1" id="KW-1133">Transmembrane helix</keyword>
<dbReference type="PIRSF" id="PIRSF016789">
    <property type="entry name" value="DUF454"/>
    <property type="match status" value="1"/>
</dbReference>
<evidence type="ECO:0000313" key="3">
    <source>
        <dbReference type="Proteomes" id="UP001265550"/>
    </source>
</evidence>
<dbReference type="EMBL" id="JAVDWE010000022">
    <property type="protein sequence ID" value="MDR7097315.1"/>
    <property type="molecule type" value="Genomic_DNA"/>
</dbReference>
<dbReference type="InterPro" id="IPR007401">
    <property type="entry name" value="DUF454"/>
</dbReference>
<gene>
    <name evidence="2" type="ORF">J2X09_005089</name>
</gene>
<accession>A0ABU1VIL2</accession>
<keyword evidence="1" id="KW-0812">Transmembrane</keyword>
<dbReference type="Pfam" id="PF04304">
    <property type="entry name" value="DUF454"/>
    <property type="match status" value="1"/>
</dbReference>
<proteinExistence type="predicted"/>
<keyword evidence="3" id="KW-1185">Reference proteome</keyword>
<dbReference type="PANTHER" id="PTHR35813">
    <property type="entry name" value="INNER MEMBRANE PROTEIN YBAN"/>
    <property type="match status" value="1"/>
</dbReference>
<feature type="transmembrane region" description="Helical" evidence="1">
    <location>
        <begin position="81"/>
        <end position="99"/>
    </location>
</feature>
<dbReference type="Proteomes" id="UP001265550">
    <property type="component" value="Unassembled WGS sequence"/>
</dbReference>
<name>A0ABU1VIL2_9BURK</name>
<organism evidence="2 3">
    <name type="scientific">Hydrogenophaga laconesensis</name>
    <dbReference type="NCBI Taxonomy" id="1805971"/>
    <lineage>
        <taxon>Bacteria</taxon>
        <taxon>Pseudomonadati</taxon>
        <taxon>Pseudomonadota</taxon>
        <taxon>Betaproteobacteria</taxon>
        <taxon>Burkholderiales</taxon>
        <taxon>Comamonadaceae</taxon>
        <taxon>Hydrogenophaga</taxon>
    </lineage>
</organism>
<dbReference type="PANTHER" id="PTHR35813:SF1">
    <property type="entry name" value="INNER MEMBRANE PROTEIN YBAN"/>
    <property type="match status" value="1"/>
</dbReference>
<reference evidence="2 3" key="1">
    <citation type="submission" date="2023-07" db="EMBL/GenBank/DDBJ databases">
        <title>Sorghum-associated microbial communities from plants grown in Nebraska, USA.</title>
        <authorList>
            <person name="Schachtman D."/>
        </authorList>
    </citation>
    <scope>NUCLEOTIDE SEQUENCE [LARGE SCALE GENOMIC DNA]</scope>
    <source>
        <strain evidence="2 3">BE240</strain>
    </source>
</reference>
<feature type="transmembrane region" description="Helical" evidence="1">
    <location>
        <begin position="106"/>
        <end position="123"/>
    </location>
</feature>
<feature type="transmembrane region" description="Helical" evidence="1">
    <location>
        <begin position="21"/>
        <end position="46"/>
    </location>
</feature>
<evidence type="ECO:0000256" key="1">
    <source>
        <dbReference type="SAM" id="Phobius"/>
    </source>
</evidence>
<sequence>MKNSRLASRWQRPLYLSVGCMCLALGVVALVIPLIPGVVFLVLATACFSRSSPELEQWLKTHPRFGKLIVNWQSSGVLPRGAKWIIIASMLASYSLIFFETDSRQIQAAAAIVMLVVIAYVWQRPEQVDAP</sequence>
<dbReference type="RefSeq" id="WP_204735617.1">
    <property type="nucleotide sequence ID" value="NZ_JAVDWE010000022.1"/>
</dbReference>